<gene>
    <name evidence="2" type="ORF">JKA74_09925</name>
</gene>
<evidence type="ECO:0000256" key="1">
    <source>
        <dbReference type="SAM" id="Phobius"/>
    </source>
</evidence>
<protein>
    <submittedName>
        <fullName evidence="2">Uncharacterized protein</fullName>
    </submittedName>
</protein>
<keyword evidence="3" id="KW-1185">Reference proteome</keyword>
<keyword evidence="1" id="KW-1133">Transmembrane helix</keyword>
<accession>A0A934WYP8</accession>
<evidence type="ECO:0000313" key="2">
    <source>
        <dbReference type="EMBL" id="MBK6265356.1"/>
    </source>
</evidence>
<proteinExistence type="predicted"/>
<reference evidence="2" key="1">
    <citation type="submission" date="2021-01" db="EMBL/GenBank/DDBJ databases">
        <title>Marivirga aurantiaca sp. nov., isolated from intertidal surface sediments.</title>
        <authorList>
            <person name="Zhang M."/>
        </authorList>
    </citation>
    <scope>NUCLEOTIDE SEQUENCE</scope>
    <source>
        <strain evidence="2">S37H4</strain>
    </source>
</reference>
<dbReference type="AlphaFoldDB" id="A0A934WYP8"/>
<sequence>MTEEYKYRPPIKYLYTGLGGLVISVIFGLAMIKGDEIWFSIIVGIFCLMGLALGIGFLTIFFRKLNVGNLKLGNDFLEIPGRWKERTKINFNDILDIGEIDSYDNVIEIESKLGIHLIERNWMKQKEFDNVKRRLQEYWMNK</sequence>
<comment type="caution">
    <text evidence="2">The sequence shown here is derived from an EMBL/GenBank/DDBJ whole genome shotgun (WGS) entry which is preliminary data.</text>
</comment>
<dbReference type="EMBL" id="JAEQBW010000003">
    <property type="protein sequence ID" value="MBK6265356.1"/>
    <property type="molecule type" value="Genomic_DNA"/>
</dbReference>
<keyword evidence="1" id="KW-0812">Transmembrane</keyword>
<dbReference type="RefSeq" id="WP_201431021.1">
    <property type="nucleotide sequence ID" value="NZ_JAEQBW010000003.1"/>
</dbReference>
<keyword evidence="1" id="KW-0472">Membrane</keyword>
<feature type="transmembrane region" description="Helical" evidence="1">
    <location>
        <begin position="12"/>
        <end position="32"/>
    </location>
</feature>
<organism evidence="2 3">
    <name type="scientific">Marivirga aurantiaca</name>
    <dbReference type="NCBI Taxonomy" id="2802615"/>
    <lineage>
        <taxon>Bacteria</taxon>
        <taxon>Pseudomonadati</taxon>
        <taxon>Bacteroidota</taxon>
        <taxon>Cytophagia</taxon>
        <taxon>Cytophagales</taxon>
        <taxon>Marivirgaceae</taxon>
        <taxon>Marivirga</taxon>
    </lineage>
</organism>
<name>A0A934WYP8_9BACT</name>
<evidence type="ECO:0000313" key="3">
    <source>
        <dbReference type="Proteomes" id="UP000611723"/>
    </source>
</evidence>
<feature type="transmembrane region" description="Helical" evidence="1">
    <location>
        <begin position="38"/>
        <end position="62"/>
    </location>
</feature>
<dbReference type="Proteomes" id="UP000611723">
    <property type="component" value="Unassembled WGS sequence"/>
</dbReference>